<evidence type="ECO:0000313" key="2">
    <source>
        <dbReference type="Proteomes" id="UP001218218"/>
    </source>
</evidence>
<dbReference type="EMBL" id="JARIHO010000005">
    <property type="protein sequence ID" value="KAJ7360840.1"/>
    <property type="molecule type" value="Genomic_DNA"/>
</dbReference>
<dbReference type="AlphaFoldDB" id="A0AAD7AJF8"/>
<dbReference type="Proteomes" id="UP001218218">
    <property type="component" value="Unassembled WGS sequence"/>
</dbReference>
<name>A0AAD7AJF8_9AGAR</name>
<organism evidence="1 2">
    <name type="scientific">Mycena albidolilacea</name>
    <dbReference type="NCBI Taxonomy" id="1033008"/>
    <lineage>
        <taxon>Eukaryota</taxon>
        <taxon>Fungi</taxon>
        <taxon>Dikarya</taxon>
        <taxon>Basidiomycota</taxon>
        <taxon>Agaricomycotina</taxon>
        <taxon>Agaricomycetes</taxon>
        <taxon>Agaricomycetidae</taxon>
        <taxon>Agaricales</taxon>
        <taxon>Marasmiineae</taxon>
        <taxon>Mycenaceae</taxon>
        <taxon>Mycena</taxon>
    </lineage>
</organism>
<evidence type="ECO:0000313" key="1">
    <source>
        <dbReference type="EMBL" id="KAJ7360840.1"/>
    </source>
</evidence>
<reference evidence="1" key="1">
    <citation type="submission" date="2023-03" db="EMBL/GenBank/DDBJ databases">
        <title>Massive genome expansion in bonnet fungi (Mycena s.s.) driven by repeated elements and novel gene families across ecological guilds.</title>
        <authorList>
            <consortium name="Lawrence Berkeley National Laboratory"/>
            <person name="Harder C.B."/>
            <person name="Miyauchi S."/>
            <person name="Viragh M."/>
            <person name="Kuo A."/>
            <person name="Thoen E."/>
            <person name="Andreopoulos B."/>
            <person name="Lu D."/>
            <person name="Skrede I."/>
            <person name="Drula E."/>
            <person name="Henrissat B."/>
            <person name="Morin E."/>
            <person name="Kohler A."/>
            <person name="Barry K."/>
            <person name="LaButti K."/>
            <person name="Morin E."/>
            <person name="Salamov A."/>
            <person name="Lipzen A."/>
            <person name="Mereny Z."/>
            <person name="Hegedus B."/>
            <person name="Baldrian P."/>
            <person name="Stursova M."/>
            <person name="Weitz H."/>
            <person name="Taylor A."/>
            <person name="Grigoriev I.V."/>
            <person name="Nagy L.G."/>
            <person name="Martin F."/>
            <person name="Kauserud H."/>
        </authorList>
    </citation>
    <scope>NUCLEOTIDE SEQUENCE</scope>
    <source>
        <strain evidence="1">CBHHK002</strain>
    </source>
</reference>
<accession>A0AAD7AJF8</accession>
<proteinExistence type="predicted"/>
<protein>
    <submittedName>
        <fullName evidence="1">Uncharacterized protein</fullName>
    </submittedName>
</protein>
<gene>
    <name evidence="1" type="ORF">DFH08DRAFT_951481</name>
</gene>
<comment type="caution">
    <text evidence="1">The sequence shown here is derived from an EMBL/GenBank/DDBJ whole genome shotgun (WGS) entry which is preliminary data.</text>
</comment>
<keyword evidence="2" id="KW-1185">Reference proteome</keyword>
<sequence length="308" mass="34011">MAELIAIAGVGITVPMVLKAAGMALKAGYDIYNAYDDACERREQVGVCLARCKDILQLASQDERLSQSPRQDKPDGGHDPYISRRFYSNTTYSNLAGDQSASQKLASATTELENACKLSKELATELEKRRLGWYILFSGRTDKKIERITKSLNMAVEKFEITALLANFDLQKEIAVAQAEDNNRLELKMESIADIDAEILRTLREIGQNVGGIQQVMSEVLECKKLLEGLCLPQRQAEFIHKTTVAVTIATKGRTSVNKITIDMIAAAEFAIEIQSIRYNEEEDCIGQGGFGTVFKAKWDGAEQAATS</sequence>